<keyword evidence="1" id="KW-0472">Membrane</keyword>
<keyword evidence="4" id="KW-1185">Reference proteome</keyword>
<keyword evidence="1" id="KW-1133">Transmembrane helix</keyword>
<evidence type="ECO:0000313" key="4">
    <source>
        <dbReference type="Proteomes" id="UP000320421"/>
    </source>
</evidence>
<dbReference type="InterPro" id="IPR045584">
    <property type="entry name" value="Pilin-like"/>
</dbReference>
<evidence type="ECO:0000256" key="1">
    <source>
        <dbReference type="SAM" id="Phobius"/>
    </source>
</evidence>
<feature type="transmembrane region" description="Helical" evidence="1">
    <location>
        <begin position="12"/>
        <end position="34"/>
    </location>
</feature>
<proteinExistence type="predicted"/>
<dbReference type="RefSeq" id="WP_145180095.1">
    <property type="nucleotide sequence ID" value="NZ_CP036266.1"/>
</dbReference>
<dbReference type="SUPFAM" id="SSF54523">
    <property type="entry name" value="Pili subunits"/>
    <property type="match status" value="1"/>
</dbReference>
<organism evidence="3 4">
    <name type="scientific">Gimesia chilikensis</name>
    <dbReference type="NCBI Taxonomy" id="2605989"/>
    <lineage>
        <taxon>Bacteria</taxon>
        <taxon>Pseudomonadati</taxon>
        <taxon>Planctomycetota</taxon>
        <taxon>Planctomycetia</taxon>
        <taxon>Planctomycetales</taxon>
        <taxon>Planctomycetaceae</taxon>
        <taxon>Gimesia</taxon>
    </lineage>
</organism>
<evidence type="ECO:0000313" key="3">
    <source>
        <dbReference type="EMBL" id="QDT18501.1"/>
    </source>
</evidence>
<dbReference type="Gene3D" id="3.30.700.10">
    <property type="entry name" value="Glycoprotein, Type 4 Pilin"/>
    <property type="match status" value="1"/>
</dbReference>
<gene>
    <name evidence="3" type="primary">xcpT_5</name>
    <name evidence="3" type="ORF">HG66A1_02620</name>
</gene>
<dbReference type="Pfam" id="PF07596">
    <property type="entry name" value="SBP_bac_10"/>
    <property type="match status" value="1"/>
</dbReference>
<protein>
    <submittedName>
        <fullName evidence="3">Type II secretion system protein G</fullName>
    </submittedName>
</protein>
<dbReference type="EMBL" id="CP036266">
    <property type="protein sequence ID" value="QDT18501.1"/>
    <property type="molecule type" value="Genomic_DNA"/>
</dbReference>
<evidence type="ECO:0000259" key="2">
    <source>
        <dbReference type="Pfam" id="PF07596"/>
    </source>
</evidence>
<dbReference type="Proteomes" id="UP000320421">
    <property type="component" value="Chromosome"/>
</dbReference>
<dbReference type="PROSITE" id="PS00409">
    <property type="entry name" value="PROKAR_NTER_METHYL"/>
    <property type="match status" value="1"/>
</dbReference>
<accession>A0A517PGK3</accession>
<keyword evidence="1" id="KW-0812">Transmembrane</keyword>
<dbReference type="OrthoDB" id="290349at2"/>
<feature type="domain" description="DUF1559" evidence="2">
    <location>
        <begin position="35"/>
        <end position="297"/>
    </location>
</feature>
<dbReference type="InterPro" id="IPR027558">
    <property type="entry name" value="Pre_pil_HX9DG_C"/>
</dbReference>
<dbReference type="InterPro" id="IPR011453">
    <property type="entry name" value="DUF1559"/>
</dbReference>
<dbReference type="PANTHER" id="PTHR30093:SF2">
    <property type="entry name" value="TYPE II SECRETION SYSTEM PROTEIN H"/>
    <property type="match status" value="1"/>
</dbReference>
<sequence length="316" mass="34731">MKRLTQKKRGFTLIELLVVIAIIAILIALLLPAVQQAREAARRSTCKNNLKQIGLALHNYHDTHRIFPQMHVESRRTAADDIPTESYLAWTVMLLPFMDQTPLYNKINFDAAWRDSSGTLLQPTLVKTSIPPLNCPSDPMDNGINTNIGSYGKSNYPGIYSPCDINPTSGTGRCYNGAFNNHTARRLRDFTDGPSNVIMVGERTTEDRGSGGVWMGTSVVTTNASAGNYGNWPWHTALVRTWQGASATPDPSTIYLINGINNNDGLRYAWSLSSSHEGGCHFLLGDGGVRFISENIDGNLLVYLAGINDKNVIGEF</sequence>
<dbReference type="NCBIfam" id="TIGR02532">
    <property type="entry name" value="IV_pilin_GFxxxE"/>
    <property type="match status" value="1"/>
</dbReference>
<reference evidence="3 4" key="1">
    <citation type="submission" date="2019-02" db="EMBL/GenBank/DDBJ databases">
        <title>Deep-cultivation of Planctomycetes and their phenomic and genomic characterization uncovers novel biology.</title>
        <authorList>
            <person name="Wiegand S."/>
            <person name="Jogler M."/>
            <person name="Boedeker C."/>
            <person name="Pinto D."/>
            <person name="Vollmers J."/>
            <person name="Rivas-Marin E."/>
            <person name="Kohn T."/>
            <person name="Peeters S.H."/>
            <person name="Heuer A."/>
            <person name="Rast P."/>
            <person name="Oberbeckmann S."/>
            <person name="Bunk B."/>
            <person name="Jeske O."/>
            <person name="Meyerdierks A."/>
            <person name="Storesund J.E."/>
            <person name="Kallscheuer N."/>
            <person name="Luecker S."/>
            <person name="Lage O.M."/>
            <person name="Pohl T."/>
            <person name="Merkel B.J."/>
            <person name="Hornburger P."/>
            <person name="Mueller R.-W."/>
            <person name="Bruemmer F."/>
            <person name="Labrenz M."/>
            <person name="Spormann A.M."/>
            <person name="Op den Camp H."/>
            <person name="Overmann J."/>
            <person name="Amann R."/>
            <person name="Jetten M.S.M."/>
            <person name="Mascher T."/>
            <person name="Medema M.H."/>
            <person name="Devos D.P."/>
            <person name="Kaster A.-K."/>
            <person name="Ovreas L."/>
            <person name="Rohde M."/>
            <person name="Galperin M.Y."/>
            <person name="Jogler C."/>
        </authorList>
    </citation>
    <scope>NUCLEOTIDE SEQUENCE [LARGE SCALE GENOMIC DNA]</scope>
    <source>
        <strain evidence="3 4">HG66A1</strain>
    </source>
</reference>
<dbReference type="NCBIfam" id="TIGR04294">
    <property type="entry name" value="pre_pil_HX9DG"/>
    <property type="match status" value="1"/>
</dbReference>
<dbReference type="Pfam" id="PF07963">
    <property type="entry name" value="N_methyl"/>
    <property type="match status" value="1"/>
</dbReference>
<dbReference type="InterPro" id="IPR012902">
    <property type="entry name" value="N_methyl_site"/>
</dbReference>
<dbReference type="AlphaFoldDB" id="A0A517PGK3"/>
<name>A0A517PGK3_9PLAN</name>
<dbReference type="PANTHER" id="PTHR30093">
    <property type="entry name" value="GENERAL SECRETION PATHWAY PROTEIN G"/>
    <property type="match status" value="1"/>
</dbReference>